<dbReference type="EMBL" id="JANQDL010000025">
    <property type="protein sequence ID" value="MDH6062858.1"/>
    <property type="molecule type" value="Genomic_DNA"/>
</dbReference>
<dbReference type="Proteomes" id="UP001159370">
    <property type="component" value="Unassembled WGS sequence"/>
</dbReference>
<keyword evidence="1" id="KW-0175">Coiled coil</keyword>
<evidence type="ECO:0000256" key="1">
    <source>
        <dbReference type="SAM" id="Coils"/>
    </source>
</evidence>
<dbReference type="Pfam" id="PF01025">
    <property type="entry name" value="GrpE"/>
    <property type="match status" value="1"/>
</dbReference>
<gene>
    <name evidence="3" type="ORF">NWP23_03455</name>
</gene>
<dbReference type="AlphaFoldDB" id="A0AA43GWT9"/>
<name>A0AA43GWT9_9CYAN</name>
<dbReference type="RefSeq" id="WP_280657160.1">
    <property type="nucleotide sequence ID" value="NZ_JANQDL010000025.1"/>
</dbReference>
<reference evidence="3 4" key="1">
    <citation type="journal article" date="2023" name="J. Phycol.">
        <title>Chrysosporum ovalisporum is synonymous with the true-branching cyanobacterium Umezakia natans (Nostocales/Aphanizomenonaceae).</title>
        <authorList>
            <person name="McGregor G.B."/>
            <person name="Sendall B.C."/>
            <person name="Niiyama Y."/>
            <person name="Tuji A."/>
            <person name="Willis A."/>
        </authorList>
    </citation>
    <scope>NUCLEOTIDE SEQUENCE [LARGE SCALE GENOMIC DNA]</scope>
    <source>
        <strain evidence="3 4">FSS-62</strain>
    </source>
</reference>
<evidence type="ECO:0000256" key="2">
    <source>
        <dbReference type="SAM" id="MobiDB-lite"/>
    </source>
</evidence>
<feature type="region of interest" description="Disordered" evidence="2">
    <location>
        <begin position="1"/>
        <end position="29"/>
    </location>
</feature>
<dbReference type="GO" id="GO:0042803">
    <property type="term" value="F:protein homodimerization activity"/>
    <property type="evidence" value="ECO:0007669"/>
    <property type="project" value="InterPro"/>
</dbReference>
<dbReference type="GO" id="GO:0006457">
    <property type="term" value="P:protein folding"/>
    <property type="evidence" value="ECO:0007669"/>
    <property type="project" value="InterPro"/>
</dbReference>
<evidence type="ECO:0000313" key="4">
    <source>
        <dbReference type="Proteomes" id="UP001159370"/>
    </source>
</evidence>
<sequence length="402" mass="46007">MDNKTSKQRSNQPQNLAFTRPKTKKDNNKKLSLKDKFDPQLLEKNPWGQFLLFVEDVYVYKKSIRSIENQGNKPGEILKIAIKNLNETYQASWAEILNQIPQSYCQEADKFYYHISNRKKLTPQKVYQESQAAIKGLINNAEYGFIYSDNRDIGRIIQLCDAINYFHKNPSKTYLILSQLEAYVPGDAKPLFTESTVFQSIIEGGSQQRLTDFGMALMKHFRVTHTAIKDETAGNLILSMGEIERELKTQITTLEAEKLELTNELKQSRQQVRENALIEIAQDLQNSPQPGLHHIDKIISSLESQIKETGEAELSSDDAQTIFIILRNFMTILQKLGIESYPQSLQESFTISELELAKYTYVGTPFTKEKKKVKCIQKGWKVNDKVITPAKVKELIPSSEGN</sequence>
<feature type="coiled-coil region" evidence="1">
    <location>
        <begin position="244"/>
        <end position="271"/>
    </location>
</feature>
<dbReference type="GO" id="GO:0051087">
    <property type="term" value="F:protein-folding chaperone binding"/>
    <property type="evidence" value="ECO:0007669"/>
    <property type="project" value="InterPro"/>
</dbReference>
<evidence type="ECO:0000313" key="3">
    <source>
        <dbReference type="EMBL" id="MDH6062858.1"/>
    </source>
</evidence>
<accession>A0AA43GWT9</accession>
<dbReference type="GO" id="GO:0000774">
    <property type="term" value="F:adenyl-nucleotide exchange factor activity"/>
    <property type="evidence" value="ECO:0007669"/>
    <property type="project" value="InterPro"/>
</dbReference>
<protein>
    <submittedName>
        <fullName evidence="3">Nucleotide exchange factor GrpE</fullName>
    </submittedName>
</protein>
<comment type="caution">
    <text evidence="3">The sequence shown here is derived from an EMBL/GenBank/DDBJ whole genome shotgun (WGS) entry which is preliminary data.</text>
</comment>
<organism evidence="3 4">
    <name type="scientific">Umezakia ovalisporum FSS-62</name>
    <dbReference type="NCBI Taxonomy" id="2971776"/>
    <lineage>
        <taxon>Bacteria</taxon>
        <taxon>Bacillati</taxon>
        <taxon>Cyanobacteriota</taxon>
        <taxon>Cyanophyceae</taxon>
        <taxon>Nostocales</taxon>
        <taxon>Nodulariaceae</taxon>
        <taxon>Umezakia</taxon>
    </lineage>
</organism>
<proteinExistence type="predicted"/>
<feature type="compositionally biased region" description="Polar residues" evidence="2">
    <location>
        <begin position="8"/>
        <end position="17"/>
    </location>
</feature>
<dbReference type="InterPro" id="IPR000740">
    <property type="entry name" value="GrpE"/>
</dbReference>